<evidence type="ECO:0000256" key="7">
    <source>
        <dbReference type="ARBA" id="ARBA00033711"/>
    </source>
</evidence>
<organism evidence="8 9">
    <name type="scientific">Nocardia xishanensis</name>
    <dbReference type="NCBI Taxonomy" id="238964"/>
    <lineage>
        <taxon>Bacteria</taxon>
        <taxon>Bacillati</taxon>
        <taxon>Actinomycetota</taxon>
        <taxon>Actinomycetes</taxon>
        <taxon>Mycobacteriales</taxon>
        <taxon>Nocardiaceae</taxon>
        <taxon>Nocardia</taxon>
    </lineage>
</organism>
<accession>A0ABW7XBC6</accession>
<dbReference type="Gene3D" id="3.90.1560.10">
    <property type="entry name" value="ComB-like"/>
    <property type="match status" value="1"/>
</dbReference>
<evidence type="ECO:0000256" key="6">
    <source>
        <dbReference type="ARBA" id="ARBA00022842"/>
    </source>
</evidence>
<comment type="caution">
    <text evidence="8">The sequence shown here is derived from an EMBL/GenBank/DDBJ whole genome shotgun (WGS) entry which is preliminary data.</text>
</comment>
<dbReference type="PANTHER" id="PTHR37311:SF1">
    <property type="entry name" value="2-PHOSPHOSULFOLACTATE PHOSPHATASE-RELATED"/>
    <property type="match status" value="1"/>
</dbReference>
<dbReference type="EC" id="3.1.3.71" evidence="3"/>
<dbReference type="Pfam" id="PF04029">
    <property type="entry name" value="2-ph_phosp"/>
    <property type="match status" value="1"/>
</dbReference>
<dbReference type="PANTHER" id="PTHR37311">
    <property type="entry name" value="2-PHOSPHOSULFOLACTATE PHOSPHATASE-RELATED"/>
    <property type="match status" value="1"/>
</dbReference>
<sequence>MAGEEWFGQQYFGVRCEWGEAGAVALAPTSACVVVVDVLSFTTSVSVAVDAGTLVYPFPWRDDRAAAFAEERNAVLAVGRRAVTTDRPWSLSPAALRRAPVASRLVLPSPNGSAISAAVTGIPVLAGSLRNATAVARWIRGQGWGTTDRPVAVIAAGERWPGRDALRPSIEDLLGAGAIIAALAAAGAGPLSPESTIARTAFETTGDLAATLAECSSGRELRTGGFADDVAVAGELDASTAVPLRIDGAFAAAE</sequence>
<keyword evidence="5" id="KW-0378">Hydrolase</keyword>
<evidence type="ECO:0000256" key="5">
    <source>
        <dbReference type="ARBA" id="ARBA00022801"/>
    </source>
</evidence>
<dbReference type="InterPro" id="IPR005238">
    <property type="entry name" value="ComB-like"/>
</dbReference>
<comment type="similarity">
    <text evidence="2">Belongs to the ComB family.</text>
</comment>
<reference evidence="8 9" key="1">
    <citation type="submission" date="2024-10" db="EMBL/GenBank/DDBJ databases">
        <title>The Natural Products Discovery Center: Release of the First 8490 Sequenced Strains for Exploring Actinobacteria Biosynthetic Diversity.</title>
        <authorList>
            <person name="Kalkreuter E."/>
            <person name="Kautsar S.A."/>
            <person name="Yang D."/>
            <person name="Bader C.D."/>
            <person name="Teijaro C.N."/>
            <person name="Fluegel L."/>
            <person name="Davis C.M."/>
            <person name="Simpson J.R."/>
            <person name="Lauterbach L."/>
            <person name="Steele A.D."/>
            <person name="Gui C."/>
            <person name="Meng S."/>
            <person name="Li G."/>
            <person name="Viehrig K."/>
            <person name="Ye F."/>
            <person name="Su P."/>
            <person name="Kiefer A.F."/>
            <person name="Nichols A."/>
            <person name="Cepeda A.J."/>
            <person name="Yan W."/>
            <person name="Fan B."/>
            <person name="Jiang Y."/>
            <person name="Adhikari A."/>
            <person name="Zheng C.-J."/>
            <person name="Schuster L."/>
            <person name="Cowan T.M."/>
            <person name="Smanski M.J."/>
            <person name="Chevrette M.G."/>
            <person name="De Carvalho L.P.S."/>
            <person name="Shen B."/>
        </authorList>
    </citation>
    <scope>NUCLEOTIDE SEQUENCE [LARGE SCALE GENOMIC DNA]</scope>
    <source>
        <strain evidence="8 9">NPDC019275</strain>
    </source>
</reference>
<dbReference type="SUPFAM" id="SSF142823">
    <property type="entry name" value="ComB-like"/>
    <property type="match status" value="1"/>
</dbReference>
<comment type="cofactor">
    <cofactor evidence="1">
        <name>Mg(2+)</name>
        <dbReference type="ChEBI" id="CHEBI:18420"/>
    </cofactor>
</comment>
<dbReference type="EMBL" id="JBIRYO010000039">
    <property type="protein sequence ID" value="MFI2478441.1"/>
    <property type="molecule type" value="Genomic_DNA"/>
</dbReference>
<dbReference type="Proteomes" id="UP001611415">
    <property type="component" value="Unassembled WGS sequence"/>
</dbReference>
<name>A0ABW7XBC6_9NOCA</name>
<dbReference type="InterPro" id="IPR036702">
    <property type="entry name" value="ComB-like_sf"/>
</dbReference>
<evidence type="ECO:0000256" key="3">
    <source>
        <dbReference type="ARBA" id="ARBA00012953"/>
    </source>
</evidence>
<comment type="catalytic activity">
    <reaction evidence="7">
        <text>(2R)-O-phospho-3-sulfolactate + H2O = (2R)-3-sulfolactate + phosphate</text>
        <dbReference type="Rhea" id="RHEA:23416"/>
        <dbReference type="ChEBI" id="CHEBI:15377"/>
        <dbReference type="ChEBI" id="CHEBI:15597"/>
        <dbReference type="ChEBI" id="CHEBI:43474"/>
        <dbReference type="ChEBI" id="CHEBI:58738"/>
        <dbReference type="EC" id="3.1.3.71"/>
    </reaction>
</comment>
<evidence type="ECO:0000256" key="1">
    <source>
        <dbReference type="ARBA" id="ARBA00001946"/>
    </source>
</evidence>
<dbReference type="RefSeq" id="WP_397095935.1">
    <property type="nucleotide sequence ID" value="NZ_JBIRYO010000039.1"/>
</dbReference>
<evidence type="ECO:0000256" key="4">
    <source>
        <dbReference type="ARBA" id="ARBA00021948"/>
    </source>
</evidence>
<evidence type="ECO:0000256" key="2">
    <source>
        <dbReference type="ARBA" id="ARBA00009997"/>
    </source>
</evidence>
<evidence type="ECO:0000313" key="9">
    <source>
        <dbReference type="Proteomes" id="UP001611415"/>
    </source>
</evidence>
<evidence type="ECO:0000313" key="8">
    <source>
        <dbReference type="EMBL" id="MFI2478441.1"/>
    </source>
</evidence>
<keyword evidence="6" id="KW-0460">Magnesium</keyword>
<protein>
    <recommendedName>
        <fullName evidence="4">Probable 2-phosphosulfolactate phosphatase</fullName>
        <ecNumber evidence="3">3.1.3.71</ecNumber>
    </recommendedName>
</protein>
<gene>
    <name evidence="8" type="ORF">ACH49W_34225</name>
</gene>
<keyword evidence="9" id="KW-1185">Reference proteome</keyword>
<proteinExistence type="inferred from homology"/>